<evidence type="ECO:0000313" key="10">
    <source>
        <dbReference type="EMBL" id="KAF7542471.1"/>
    </source>
</evidence>
<dbReference type="SMART" id="SM00249">
    <property type="entry name" value="PHD"/>
    <property type="match status" value="1"/>
</dbReference>
<evidence type="ECO:0000256" key="5">
    <source>
        <dbReference type="ARBA" id="ARBA00022833"/>
    </source>
</evidence>
<gene>
    <name evidence="10" type="ORF">G7Z17_g11542</name>
</gene>
<feature type="region of interest" description="Disordered" evidence="8">
    <location>
        <begin position="458"/>
        <end position="508"/>
    </location>
</feature>
<dbReference type="EMBL" id="JAANBB010000442">
    <property type="protein sequence ID" value="KAF7542471.1"/>
    <property type="molecule type" value="Genomic_DNA"/>
</dbReference>
<evidence type="ECO:0000256" key="6">
    <source>
        <dbReference type="PROSITE-ProRule" id="PRU00146"/>
    </source>
</evidence>
<feature type="region of interest" description="Disordered" evidence="8">
    <location>
        <begin position="576"/>
        <end position="625"/>
    </location>
</feature>
<dbReference type="GO" id="GO:0016020">
    <property type="term" value="C:membrane"/>
    <property type="evidence" value="ECO:0007669"/>
    <property type="project" value="TreeGrafter"/>
</dbReference>
<feature type="region of interest" description="Disordered" evidence="8">
    <location>
        <begin position="693"/>
        <end position="716"/>
    </location>
</feature>
<feature type="compositionally biased region" description="Basic and acidic residues" evidence="8">
    <location>
        <begin position="995"/>
        <end position="1009"/>
    </location>
</feature>
<dbReference type="CDD" id="cd00475">
    <property type="entry name" value="Cis_IPPS"/>
    <property type="match status" value="1"/>
</dbReference>
<dbReference type="InterPro" id="IPR018520">
    <property type="entry name" value="UPP_synth-like_CS"/>
</dbReference>
<dbReference type="Pfam" id="PF01255">
    <property type="entry name" value="Prenyltransf"/>
    <property type="match status" value="2"/>
</dbReference>
<proteinExistence type="inferred from homology"/>
<dbReference type="InterPro" id="IPR011011">
    <property type="entry name" value="Znf_FYVE_PHD"/>
</dbReference>
<dbReference type="GO" id="GO:0005634">
    <property type="term" value="C:nucleus"/>
    <property type="evidence" value="ECO:0007669"/>
    <property type="project" value="UniProtKB-SubCell"/>
</dbReference>
<reference evidence="10" key="1">
    <citation type="submission" date="2020-03" db="EMBL/GenBank/DDBJ databases">
        <title>Draft Genome Sequence of Cylindrodendrum hubeiense.</title>
        <authorList>
            <person name="Buettner E."/>
            <person name="Kellner H."/>
        </authorList>
    </citation>
    <scope>NUCLEOTIDE SEQUENCE</scope>
    <source>
        <strain evidence="10">IHI 201604</strain>
    </source>
</reference>
<dbReference type="InterPro" id="IPR024610">
    <property type="entry name" value="ING_N_histone-binding"/>
</dbReference>
<feature type="compositionally biased region" description="Polar residues" evidence="8">
    <location>
        <begin position="912"/>
        <end position="922"/>
    </location>
</feature>
<feature type="compositionally biased region" description="Polar residues" evidence="8">
    <location>
        <begin position="1017"/>
        <end position="1031"/>
    </location>
</feature>
<evidence type="ECO:0000256" key="3">
    <source>
        <dbReference type="ARBA" id="ARBA00022723"/>
    </source>
</evidence>
<dbReference type="Gene3D" id="3.30.40.10">
    <property type="entry name" value="Zinc/RING finger domain, C3HC4 (zinc finger)"/>
    <property type="match status" value="1"/>
</dbReference>
<feature type="region of interest" description="Disordered" evidence="8">
    <location>
        <begin position="733"/>
        <end position="1089"/>
    </location>
</feature>
<name>A0A9P5LA51_9HYPO</name>
<feature type="compositionally biased region" description="Basic and acidic residues" evidence="8">
    <location>
        <begin position="766"/>
        <end position="776"/>
    </location>
</feature>
<dbReference type="InterPro" id="IPR019787">
    <property type="entry name" value="Znf_PHD-finger"/>
</dbReference>
<evidence type="ECO:0000256" key="4">
    <source>
        <dbReference type="ARBA" id="ARBA00022771"/>
    </source>
</evidence>
<protein>
    <recommendedName>
        <fullName evidence="7">Chromatin modification-related protein</fullName>
    </recommendedName>
</protein>
<keyword evidence="7" id="KW-0156">Chromatin regulator</keyword>
<dbReference type="SUPFAM" id="SSF64005">
    <property type="entry name" value="Undecaprenyl diphosphate synthase"/>
    <property type="match status" value="1"/>
</dbReference>
<dbReference type="SMART" id="SM01408">
    <property type="entry name" value="ING"/>
    <property type="match status" value="1"/>
</dbReference>
<evidence type="ECO:0000313" key="11">
    <source>
        <dbReference type="Proteomes" id="UP000722485"/>
    </source>
</evidence>
<keyword evidence="3 7" id="KW-0479">Metal-binding</keyword>
<comment type="domain">
    <text evidence="7">The PHD-type zinc finger mediates the binding to H3K4me3.</text>
</comment>
<feature type="compositionally biased region" description="Polar residues" evidence="8">
    <location>
        <begin position="818"/>
        <end position="831"/>
    </location>
</feature>
<comment type="subcellular location">
    <subcellularLocation>
        <location evidence="7">Nucleus</location>
    </subcellularLocation>
</comment>
<keyword evidence="7" id="KW-0539">Nucleus</keyword>
<dbReference type="PANTHER" id="PTHR10291">
    <property type="entry name" value="DEHYDRODOLICHYL DIPHOSPHATE SYNTHASE FAMILY MEMBER"/>
    <property type="match status" value="1"/>
</dbReference>
<dbReference type="Pfam" id="PF12998">
    <property type="entry name" value="ING"/>
    <property type="match status" value="1"/>
</dbReference>
<dbReference type="Proteomes" id="UP000722485">
    <property type="component" value="Unassembled WGS sequence"/>
</dbReference>
<dbReference type="AlphaFoldDB" id="A0A9P5LA51"/>
<comment type="caution">
    <text evidence="10">The sequence shown here is derived from an EMBL/GenBank/DDBJ whole genome shotgun (WGS) entry which is preliminary data.</text>
</comment>
<feature type="compositionally biased region" description="Low complexity" evidence="8">
    <location>
        <begin position="796"/>
        <end position="807"/>
    </location>
</feature>
<keyword evidence="2" id="KW-0808">Transferase</keyword>
<dbReference type="GO" id="GO:0000785">
    <property type="term" value="C:chromatin"/>
    <property type="evidence" value="ECO:0007669"/>
    <property type="project" value="UniProtKB-ARBA"/>
</dbReference>
<evidence type="ECO:0000259" key="9">
    <source>
        <dbReference type="PROSITE" id="PS50016"/>
    </source>
</evidence>
<accession>A0A9P5LA51</accession>
<comment type="subunit">
    <text evidence="7">Component of an histone acetyltransferase complex. Interacts with H3K4me3 and to a lesser extent with H3K4me2.</text>
</comment>
<comment type="function">
    <text evidence="7">Component of an histone acetyltransferase complex.</text>
</comment>
<dbReference type="HAMAP" id="MF_01139">
    <property type="entry name" value="ISPT"/>
    <property type="match status" value="1"/>
</dbReference>
<keyword evidence="11" id="KW-1185">Reference proteome</keyword>
<dbReference type="PROSITE" id="PS01066">
    <property type="entry name" value="UPP_SYNTHASE"/>
    <property type="match status" value="1"/>
</dbReference>
<dbReference type="InterPro" id="IPR001965">
    <property type="entry name" value="Znf_PHD"/>
</dbReference>
<evidence type="ECO:0000256" key="8">
    <source>
        <dbReference type="SAM" id="MobiDB-lite"/>
    </source>
</evidence>
<dbReference type="PROSITE" id="PS01359">
    <property type="entry name" value="ZF_PHD_1"/>
    <property type="match status" value="1"/>
</dbReference>
<dbReference type="PROSITE" id="PS50016">
    <property type="entry name" value="ZF_PHD_2"/>
    <property type="match status" value="1"/>
</dbReference>
<dbReference type="CDD" id="cd15505">
    <property type="entry name" value="PHD_ING"/>
    <property type="match status" value="1"/>
</dbReference>
<keyword evidence="5 7" id="KW-0862">Zinc</keyword>
<dbReference type="GO" id="GO:0016094">
    <property type="term" value="P:polyprenol biosynthetic process"/>
    <property type="evidence" value="ECO:0007669"/>
    <property type="project" value="TreeGrafter"/>
</dbReference>
<dbReference type="Gene3D" id="3.40.1180.10">
    <property type="entry name" value="Decaprenyl diphosphate synthase-like"/>
    <property type="match status" value="1"/>
</dbReference>
<dbReference type="PANTHER" id="PTHR10291:SF43">
    <property type="entry name" value="DEHYDRODOLICHYL DIPHOSPHATE SYNTHASE COMPLEX SUBUNIT DHDDS"/>
    <property type="match status" value="1"/>
</dbReference>
<dbReference type="GO" id="GO:0005811">
    <property type="term" value="C:lipid droplet"/>
    <property type="evidence" value="ECO:0007669"/>
    <property type="project" value="TreeGrafter"/>
</dbReference>
<evidence type="ECO:0000256" key="2">
    <source>
        <dbReference type="ARBA" id="ARBA00022679"/>
    </source>
</evidence>
<feature type="compositionally biased region" description="Polar residues" evidence="8">
    <location>
        <begin position="929"/>
        <end position="938"/>
    </location>
</feature>
<dbReference type="GO" id="GO:0005783">
    <property type="term" value="C:endoplasmic reticulum"/>
    <property type="evidence" value="ECO:0007669"/>
    <property type="project" value="TreeGrafter"/>
</dbReference>
<evidence type="ECO:0000256" key="1">
    <source>
        <dbReference type="ARBA" id="ARBA00005432"/>
    </source>
</evidence>
<dbReference type="SUPFAM" id="SSF57903">
    <property type="entry name" value="FYVE/PHD zinc finger"/>
    <property type="match status" value="1"/>
</dbReference>
<organism evidence="10 11">
    <name type="scientific">Cylindrodendrum hubeiense</name>
    <dbReference type="NCBI Taxonomy" id="595255"/>
    <lineage>
        <taxon>Eukaryota</taxon>
        <taxon>Fungi</taxon>
        <taxon>Dikarya</taxon>
        <taxon>Ascomycota</taxon>
        <taxon>Pezizomycotina</taxon>
        <taxon>Sordariomycetes</taxon>
        <taxon>Hypocreomycetidae</taxon>
        <taxon>Hypocreales</taxon>
        <taxon>Nectriaceae</taxon>
        <taxon>Cylindrodendrum</taxon>
    </lineage>
</organism>
<dbReference type="OrthoDB" id="4173905at2759"/>
<dbReference type="NCBIfam" id="TIGR00055">
    <property type="entry name" value="uppS"/>
    <property type="match status" value="1"/>
</dbReference>
<dbReference type="InterPro" id="IPR019786">
    <property type="entry name" value="Zinc_finger_PHD-type_CS"/>
</dbReference>
<feature type="compositionally biased region" description="Polar residues" evidence="8">
    <location>
        <begin position="946"/>
        <end position="955"/>
    </location>
</feature>
<dbReference type="InterPro" id="IPR036424">
    <property type="entry name" value="UPP_synth-like_sf"/>
</dbReference>
<dbReference type="GO" id="GO:0045547">
    <property type="term" value="F:ditrans,polycis-polyprenyl diphosphate synthase [(2E,6E)-farnesyl diphosphate specific] activity"/>
    <property type="evidence" value="ECO:0007669"/>
    <property type="project" value="TreeGrafter"/>
</dbReference>
<comment type="similarity">
    <text evidence="1">Belongs to the UPP synthase family.</text>
</comment>
<feature type="region of interest" description="Disordered" evidence="8">
    <location>
        <begin position="211"/>
        <end position="277"/>
    </location>
</feature>
<dbReference type="InterPro" id="IPR013083">
    <property type="entry name" value="Znf_RING/FYVE/PHD"/>
</dbReference>
<feature type="compositionally biased region" description="Polar residues" evidence="8">
    <location>
        <begin position="487"/>
        <end position="501"/>
    </location>
</feature>
<comment type="similarity">
    <text evidence="7">Belongs to the ING family.</text>
</comment>
<dbReference type="InterPro" id="IPR001441">
    <property type="entry name" value="UPP_synth-like"/>
</dbReference>
<dbReference type="GO" id="GO:0008270">
    <property type="term" value="F:zinc ion binding"/>
    <property type="evidence" value="ECO:0007669"/>
    <property type="project" value="UniProtKB-KW"/>
</dbReference>
<feature type="domain" description="PHD-type" evidence="9">
    <location>
        <begin position="1096"/>
        <end position="1147"/>
    </location>
</feature>
<keyword evidence="4 6" id="KW-0863">Zinc-finger</keyword>
<dbReference type="GO" id="GO:0006325">
    <property type="term" value="P:chromatin organization"/>
    <property type="evidence" value="ECO:0007669"/>
    <property type="project" value="UniProtKB-KW"/>
</dbReference>
<sequence length="1158" mass="126051">MSDATSSLLRRVILESPPGEWAMRQLRELLIGALKQGPIPQHVSFEMDGNRRYARSHRMETIEGHHHGFEALARIMEICYKCGVKVVTVYAFSIENFNRPKYEVEGLMQLAKVKLEQLTNYGHILDRYGARVRVLGQREMIRADVLEVVDKAAARTKHNNKAVLNICFPYTSRAEMTTAVKNTVQEFLAPTPPKTTPFSPSRIRQKILSRQLDGRDGGLPTIHDVPPEDSVSLDEEEEKDSRDGDSSSPTLHPDSPSPRLRARNSSASLSGLPNPESITAETLDKHMYTANDPPLDIFVRTSGVERLSDFMLWQCHQDTHIFFIDTLWPDFDLQHFIWILLEWQWRQKQKDRDGAPARGRVVKTRSMVEVVVDAGRGAPQADVCAVAGAGAAAYTPAAVVERFPKIKWERAICLCDLLASTSPLRALRVSSGSSIVQSMQHDLASYSTRSISLLLAHHPPKPTISTSNRSSAKPPAADTPSHRRSQPVRQTRTNPPRSSANLGRAAGGGRDLVGAGSLGDQPIEIFPAITHFADAITALPKELVRHFTLLKEVDAKLFAPEDQLFRLVAAAAKAPLPEPRPNNEASSSIAPASAPMSAQNSSSGIVTSNGVHPVPSADDSHKDLVFDPSNLPRRHLYRQTAIKIQEMLVSLEEKNHVISTANEALQAQLARIDDVWPHLENEFSDETKWGSTTHWAYPENRTGRSSQADRARRDGAAAISAAAQALAEEAAARSDARKQAVQAKKASRAQNNNTNNNNHDDDFDDHDGRHKGESKKSQGSKSRKTAETNNVGLGITTTSSTPSGNPPQKRRKVEKPTNGATTERALSTVFGTTAPKAKTTSPRATPAPEGPKKRKALPSGSGQSKKSRTGVTPMPPSTTSSPVLTELPEPKPVAIQASPAPSIAPIPAPTRARQNSIQSANLENGKARPTSSASNKPNGNPVVTPDPSTAQSSAWPRSIPEAKVVKEPIVPIKTEPAKKEPEQPEPAPAPVPTVAKKENKPEENERKSESVPPAPQNPTVTTKSGRASKPSTPAMASFQDAARSRSSRNAEGAGFKKTQKKAGSTIHAVVSHLADEDTNSSMQGDEEEGEIDADEPTYCYCNSVSYGEMVACDADGCPREWFHLECVGLKVAPTTKAKWYCEDCKERLKMGGKKVNGR</sequence>
<feature type="compositionally biased region" description="Low complexity" evidence="8">
    <location>
        <begin position="585"/>
        <end position="598"/>
    </location>
</feature>
<dbReference type="GO" id="GO:1904423">
    <property type="term" value="C:dehydrodolichyl diphosphate synthase complex"/>
    <property type="evidence" value="ECO:0007669"/>
    <property type="project" value="TreeGrafter"/>
</dbReference>
<evidence type="ECO:0000256" key="7">
    <source>
        <dbReference type="RuleBase" id="RU361213"/>
    </source>
</evidence>
<feature type="compositionally biased region" description="Low complexity" evidence="8">
    <location>
        <begin position="257"/>
        <end position="270"/>
    </location>
</feature>
<feature type="compositionally biased region" description="Polar residues" evidence="8">
    <location>
        <begin position="599"/>
        <end position="610"/>
    </location>
</feature>